<dbReference type="RefSeq" id="WP_348397912.1">
    <property type="nucleotide sequence ID" value="NZ_CP136600.1"/>
</dbReference>
<name>A0ABZ0GTX6_9GAMM</name>
<keyword evidence="2" id="KW-0560">Oxidoreductase</keyword>
<dbReference type="InterPro" id="IPR027450">
    <property type="entry name" value="AlkB-like"/>
</dbReference>
<keyword evidence="3" id="KW-1185">Reference proteome</keyword>
<proteinExistence type="predicted"/>
<evidence type="ECO:0000259" key="1">
    <source>
        <dbReference type="PROSITE" id="PS51471"/>
    </source>
</evidence>
<dbReference type="Pfam" id="PF13532">
    <property type="entry name" value="2OG-FeII_Oxy_2"/>
    <property type="match status" value="1"/>
</dbReference>
<organism evidence="2 3">
    <name type="scientific">Thalassotalea fonticola</name>
    <dbReference type="NCBI Taxonomy" id="3065649"/>
    <lineage>
        <taxon>Bacteria</taxon>
        <taxon>Pseudomonadati</taxon>
        <taxon>Pseudomonadota</taxon>
        <taxon>Gammaproteobacteria</taxon>
        <taxon>Alteromonadales</taxon>
        <taxon>Colwelliaceae</taxon>
        <taxon>Thalassotalea</taxon>
    </lineage>
</organism>
<dbReference type="PANTHER" id="PTHR31212">
    <property type="entry name" value="ALPHA-KETOGLUTARATE-DEPENDENT DIOXYGENASE ALKB HOMOLOG 3"/>
    <property type="match status" value="1"/>
</dbReference>
<dbReference type="SUPFAM" id="SSF51197">
    <property type="entry name" value="Clavaminate synthase-like"/>
    <property type="match status" value="1"/>
</dbReference>
<feature type="domain" description="Fe2OG dioxygenase" evidence="1">
    <location>
        <begin position="102"/>
        <end position="199"/>
    </location>
</feature>
<evidence type="ECO:0000313" key="3">
    <source>
        <dbReference type="Proteomes" id="UP001301442"/>
    </source>
</evidence>
<keyword evidence="2" id="KW-0223">Dioxygenase</keyword>
<dbReference type="InterPro" id="IPR032854">
    <property type="entry name" value="ALKBH3"/>
</dbReference>
<dbReference type="GO" id="GO:0051213">
    <property type="term" value="F:dioxygenase activity"/>
    <property type="evidence" value="ECO:0007669"/>
    <property type="project" value="UniProtKB-KW"/>
</dbReference>
<dbReference type="Gene3D" id="2.60.120.590">
    <property type="entry name" value="Alpha-ketoglutarate-dependent dioxygenase AlkB-like"/>
    <property type="match status" value="1"/>
</dbReference>
<evidence type="ECO:0000313" key="2">
    <source>
        <dbReference type="EMBL" id="WOH39145.1"/>
    </source>
</evidence>
<dbReference type="PROSITE" id="PS51471">
    <property type="entry name" value="FE2OG_OXY"/>
    <property type="match status" value="1"/>
</dbReference>
<accession>A0ABZ0GTX6</accession>
<dbReference type="InterPro" id="IPR005123">
    <property type="entry name" value="Oxoglu/Fe-dep_dioxygenase_dom"/>
</dbReference>
<protein>
    <submittedName>
        <fullName evidence="2">Alpha-ketoglutarate-dependent dioxygenase AlkB</fullName>
    </submittedName>
</protein>
<sequence>MKLFHKNDTPPESYCQGDLLYWPGFYSNQQANEFYSACVEQLEWRQEQIKMFGKQVTIPRLQAWYGDADAKYKYSGLPLTPLPWHETLLTIKEHCQKQLNTHFNSVLANYYRDNNDSMGWHSDNEKQLGLQPTIASLSFGQERKFCVKHKCSGEKINLTLQSGSLLVMQGDLQQNWQHALPKSTKPLQGRVNLTFRNIHNLESS</sequence>
<dbReference type="InterPro" id="IPR037151">
    <property type="entry name" value="AlkB-like_sf"/>
</dbReference>
<dbReference type="EMBL" id="CP136600">
    <property type="protein sequence ID" value="WOH39145.1"/>
    <property type="molecule type" value="Genomic_DNA"/>
</dbReference>
<reference evidence="2 3" key="1">
    <citation type="submission" date="2023-09" db="EMBL/GenBank/DDBJ databases">
        <authorList>
            <person name="Qi X."/>
        </authorList>
    </citation>
    <scope>NUCLEOTIDE SEQUENCE [LARGE SCALE GENOMIC DNA]</scope>
    <source>
        <strain evidence="2 3">S1-1</strain>
    </source>
</reference>
<gene>
    <name evidence="2" type="ORF">RI844_07945</name>
</gene>
<dbReference type="PANTHER" id="PTHR31212:SF4">
    <property type="entry name" value="ALPHA-KETOGLUTARATE-DEPENDENT DIOXYGENASE ALKB HOMOLOG 3"/>
    <property type="match status" value="1"/>
</dbReference>
<dbReference type="Proteomes" id="UP001301442">
    <property type="component" value="Chromosome"/>
</dbReference>